<accession>A0ABQ4MJB0</accession>
<evidence type="ECO:0000313" key="2">
    <source>
        <dbReference type="Proteomes" id="UP000679992"/>
    </source>
</evidence>
<dbReference type="Proteomes" id="UP000679992">
    <property type="component" value="Unassembled WGS sequence"/>
</dbReference>
<gene>
    <name evidence="1" type="ORF">J42TS3_51060</name>
</gene>
<organism evidence="1 2">
    <name type="scientific">Paenibacillus vini</name>
    <dbReference type="NCBI Taxonomy" id="1476024"/>
    <lineage>
        <taxon>Bacteria</taxon>
        <taxon>Bacillati</taxon>
        <taxon>Bacillota</taxon>
        <taxon>Bacilli</taxon>
        <taxon>Bacillales</taxon>
        <taxon>Paenibacillaceae</taxon>
        <taxon>Paenibacillus</taxon>
    </lineage>
</organism>
<comment type="caution">
    <text evidence="1">The sequence shown here is derived from an EMBL/GenBank/DDBJ whole genome shotgun (WGS) entry which is preliminary data.</text>
</comment>
<dbReference type="PANTHER" id="PTHR38440">
    <property type="entry name" value="UPF0398 PROTEIN YPSA"/>
    <property type="match status" value="1"/>
</dbReference>
<dbReference type="RefSeq" id="WP_213656775.1">
    <property type="nucleotide sequence ID" value="NZ_BOSL01000029.1"/>
</dbReference>
<dbReference type="Pfam" id="PF06908">
    <property type="entry name" value="YpsA"/>
    <property type="match status" value="1"/>
</dbReference>
<reference evidence="1 2" key="1">
    <citation type="submission" date="2021-03" db="EMBL/GenBank/DDBJ databases">
        <title>Antimicrobial resistance genes in bacteria isolated from Japanese honey, and their potential for conferring macrolide and lincosamide resistance in the American foulbrood pathogen Paenibacillus larvae.</title>
        <authorList>
            <person name="Okamoto M."/>
            <person name="Kumagai M."/>
            <person name="Kanamori H."/>
            <person name="Takamatsu D."/>
        </authorList>
    </citation>
    <scope>NUCLEOTIDE SEQUENCE [LARGE SCALE GENOMIC DNA]</scope>
    <source>
        <strain evidence="1 2">J42TS3</strain>
    </source>
</reference>
<dbReference type="InterPro" id="IPR010697">
    <property type="entry name" value="YspA"/>
</dbReference>
<dbReference type="PIRSF" id="PIRSF021290">
    <property type="entry name" value="DUF1273"/>
    <property type="match status" value="1"/>
</dbReference>
<dbReference type="SUPFAM" id="SSF102405">
    <property type="entry name" value="MCP/YpsA-like"/>
    <property type="match status" value="1"/>
</dbReference>
<protein>
    <submittedName>
        <fullName evidence="1">UPF0398 protein</fullName>
    </submittedName>
</protein>
<evidence type="ECO:0000313" key="1">
    <source>
        <dbReference type="EMBL" id="GIP56071.1"/>
    </source>
</evidence>
<dbReference type="PANTHER" id="PTHR38440:SF1">
    <property type="entry name" value="UPF0398 PROTEIN SPR0331"/>
    <property type="match status" value="1"/>
</dbReference>
<name>A0ABQ4MJB0_9BACL</name>
<keyword evidence="2" id="KW-1185">Reference proteome</keyword>
<dbReference type="EMBL" id="BOSL01000029">
    <property type="protein sequence ID" value="GIP56071.1"/>
    <property type="molecule type" value="Genomic_DNA"/>
</dbReference>
<dbReference type="Gene3D" id="3.40.50.450">
    <property type="match status" value="1"/>
</dbReference>
<sequence length="196" mass="22856">MKNLLVTGYRAHELGIYNNKHEGIPYIRQAIAARLIPLIEEGLEWVITPGQYGVDLWACEAVLELKETYPQLKCSIITAFSNQEEQWKEEKQTYYRELIRKVDFYGSVSKEGYQGVWQFRARDELLFRKSDGILLVYDEEAGEASPKFIKERALKKQMEEGYVYLQIGPEDIQAVAEDQQVWEDYPSDYSSDYSSE</sequence>
<proteinExistence type="predicted"/>
<dbReference type="NCBIfam" id="NF010181">
    <property type="entry name" value="PRK13660.1"/>
    <property type="match status" value="1"/>
</dbReference>